<dbReference type="EC" id="3.5.1.135" evidence="2"/>
<dbReference type="Proteomes" id="UP001056890">
    <property type="component" value="Chromosome"/>
</dbReference>
<dbReference type="RefSeq" id="WP_252995823.1">
    <property type="nucleotide sequence ID" value="NZ_CP099717.1"/>
</dbReference>
<dbReference type="Gene3D" id="2.30.130.30">
    <property type="entry name" value="Hypothetical protein"/>
    <property type="match status" value="1"/>
</dbReference>
<dbReference type="InterPro" id="IPR007374">
    <property type="entry name" value="ASCH_domain"/>
</dbReference>
<dbReference type="PIRSF" id="PIRSF029143">
    <property type="entry name" value="UCP029143"/>
    <property type="match status" value="1"/>
</dbReference>
<comment type="catalytic activity">
    <reaction evidence="2">
        <text>N(4)-acetylcytosine + H2O = cytosine + acetate + H(+)</text>
        <dbReference type="Rhea" id="RHEA:62940"/>
        <dbReference type="ChEBI" id="CHEBI:15377"/>
        <dbReference type="ChEBI" id="CHEBI:15378"/>
        <dbReference type="ChEBI" id="CHEBI:16040"/>
        <dbReference type="ChEBI" id="CHEBI:30089"/>
        <dbReference type="ChEBI" id="CHEBI:146134"/>
        <dbReference type="EC" id="3.5.1.135"/>
    </reaction>
</comment>
<organism evidence="4 5">
    <name type="scientific">Aeromonas encheleia</name>
    <dbReference type="NCBI Taxonomy" id="73010"/>
    <lineage>
        <taxon>Bacteria</taxon>
        <taxon>Pseudomonadati</taxon>
        <taxon>Pseudomonadota</taxon>
        <taxon>Gammaproteobacteria</taxon>
        <taxon>Aeromonadales</taxon>
        <taxon>Aeromonadaceae</taxon>
        <taxon>Aeromonas</taxon>
    </lineage>
</organism>
<dbReference type="GO" id="GO:0016813">
    <property type="term" value="F:hydrolase activity, acting on carbon-nitrogen (but not peptide) bonds, in linear amidines"/>
    <property type="evidence" value="ECO:0007669"/>
    <property type="project" value="UniProtKB-UniRule"/>
</dbReference>
<dbReference type="SMART" id="SM01022">
    <property type="entry name" value="ASCH"/>
    <property type="match status" value="1"/>
</dbReference>
<dbReference type="PANTHER" id="PTHR38088:SF2">
    <property type="entry name" value="UCP029143 FAMILY PROTEIN"/>
    <property type="match status" value="1"/>
</dbReference>
<evidence type="ECO:0000259" key="3">
    <source>
        <dbReference type="SMART" id="SM01022"/>
    </source>
</evidence>
<gene>
    <name evidence="4" type="primary">yqfB</name>
    <name evidence="4" type="ORF">NHF51_05535</name>
</gene>
<dbReference type="PANTHER" id="PTHR38088">
    <property type="entry name" value="UCP029143 FAMILY PROTEIN"/>
    <property type="match status" value="1"/>
</dbReference>
<evidence type="ECO:0000256" key="2">
    <source>
        <dbReference type="HAMAP-Rule" id="MF_00684"/>
    </source>
</evidence>
<protein>
    <recommendedName>
        <fullName evidence="2">N(4)-acetylcytidine amidohydrolase</fullName>
        <shortName evidence="2">ac4C amidohydrolase</shortName>
        <ecNumber evidence="2">3.5.1.135</ecNumber>
    </recommendedName>
</protein>
<dbReference type="HAMAP" id="MF_00684">
    <property type="entry name" value="ac4C_amidohydr"/>
    <property type="match status" value="1"/>
</dbReference>
<comment type="similarity">
    <text evidence="2">Belongs to the N(4)-acetylcytidine amidohydrolase family.</text>
</comment>
<dbReference type="AlphaFoldDB" id="A0AAE9MI89"/>
<accession>A0AAE9MI89</accession>
<comment type="catalytic activity">
    <reaction evidence="2">
        <text>N(4)-acetyl-2'-deoxycytidine + H2O = 2'-deoxycytidine + acetate + H(+)</text>
        <dbReference type="Rhea" id="RHEA:62936"/>
        <dbReference type="ChEBI" id="CHEBI:15377"/>
        <dbReference type="ChEBI" id="CHEBI:15378"/>
        <dbReference type="ChEBI" id="CHEBI:15698"/>
        <dbReference type="ChEBI" id="CHEBI:30089"/>
        <dbReference type="ChEBI" id="CHEBI:146133"/>
        <dbReference type="EC" id="3.5.1.135"/>
    </reaction>
</comment>
<proteinExistence type="inferred from homology"/>
<feature type="active site" description="Nucleophile" evidence="2">
    <location>
        <position position="31"/>
    </location>
</feature>
<dbReference type="CDD" id="cd06552">
    <property type="entry name" value="ASCH_yqfb_like"/>
    <property type="match status" value="1"/>
</dbReference>
<evidence type="ECO:0000313" key="4">
    <source>
        <dbReference type="EMBL" id="USV58619.1"/>
    </source>
</evidence>
<dbReference type="EMBL" id="CP099717">
    <property type="protein sequence ID" value="USV58619.1"/>
    <property type="molecule type" value="Genomic_DNA"/>
</dbReference>
<evidence type="ECO:0000256" key="1">
    <source>
        <dbReference type="ARBA" id="ARBA00022801"/>
    </source>
</evidence>
<dbReference type="GO" id="GO:0005829">
    <property type="term" value="C:cytosol"/>
    <property type="evidence" value="ECO:0007669"/>
    <property type="project" value="TreeGrafter"/>
</dbReference>
<name>A0AAE9MI89_9GAMM</name>
<dbReference type="NCBIfam" id="NF003443">
    <property type="entry name" value="PRK04980.1"/>
    <property type="match status" value="1"/>
</dbReference>
<keyword evidence="5" id="KW-1185">Reference proteome</keyword>
<evidence type="ECO:0000313" key="5">
    <source>
        <dbReference type="Proteomes" id="UP001056890"/>
    </source>
</evidence>
<feature type="domain" description="ASCH" evidence="3">
    <location>
        <begin position="13"/>
        <end position="111"/>
    </location>
</feature>
<keyword evidence="1 2" id="KW-0378">Hydrolase</keyword>
<feature type="active site" description="Proton donor" evidence="2">
    <location>
        <position position="81"/>
    </location>
</feature>
<dbReference type="InterPro" id="IPR015947">
    <property type="entry name" value="PUA-like_sf"/>
</dbReference>
<reference evidence="4" key="1">
    <citation type="submission" date="2022-06" db="EMBL/GenBank/DDBJ databases">
        <title>Complete Genome of Aeromonas sp. Strain SOD01 Isolated from an Urban Freshwater Stream.</title>
        <authorList>
            <person name="Williams L.E."/>
            <person name="Brysgel T."/>
            <person name="Capestro E.M."/>
            <person name="Foltz G.V."/>
            <person name="Gardner A.E."/>
            <person name="Ingrassia J."/>
            <person name="Peterson E."/>
            <person name="Arruda J."/>
            <person name="Flaherty I."/>
            <person name="Hunt M."/>
            <person name="Pappas G."/>
            <person name="Ramsaran S."/>
            <person name="Rocha M."/>
        </authorList>
    </citation>
    <scope>NUCLEOTIDE SEQUENCE</scope>
    <source>
        <strain evidence="4">SOD01</strain>
    </source>
</reference>
<comment type="function">
    <text evidence="2">Catalyzes the hydrolysis of N(4)-acetylcytidine (ac4C).</text>
</comment>
<comment type="catalytic activity">
    <reaction evidence="2">
        <text>N(4)-acetylcytidine + H2O = cytidine + acetate + H(+)</text>
        <dbReference type="Rhea" id="RHEA:62932"/>
        <dbReference type="ChEBI" id="CHEBI:15377"/>
        <dbReference type="ChEBI" id="CHEBI:15378"/>
        <dbReference type="ChEBI" id="CHEBI:17562"/>
        <dbReference type="ChEBI" id="CHEBI:30089"/>
        <dbReference type="ChEBI" id="CHEBI:70989"/>
        <dbReference type="EC" id="3.5.1.135"/>
    </reaction>
</comment>
<dbReference type="InterPro" id="IPR008314">
    <property type="entry name" value="AC4CH"/>
</dbReference>
<feature type="active site" description="Proton acceptor" evidence="2">
    <location>
        <position position="28"/>
    </location>
</feature>
<dbReference type="SUPFAM" id="SSF88697">
    <property type="entry name" value="PUA domain-like"/>
    <property type="match status" value="1"/>
</dbReference>
<sequence>MPVPPQIQPYPKFTFFSRFVEDIQAGRKTITIRDESEADWQPGQRLALFTNPEQQPFGTIEVLSVAPVAFDALSDEHARQENMTLPELKQVIRDIYPALPPLYVIEFKLIKT</sequence>
<dbReference type="Pfam" id="PF04266">
    <property type="entry name" value="ASCH"/>
    <property type="match status" value="1"/>
</dbReference>